<comment type="caution">
    <text evidence="1">The sequence shown here is derived from an EMBL/GenBank/DDBJ whole genome shotgun (WGS) entry which is preliminary data.</text>
</comment>
<name>A0ACC2IWH4_9PEZI</name>
<protein>
    <submittedName>
        <fullName evidence="1">Uncharacterized protein</fullName>
    </submittedName>
</protein>
<proteinExistence type="predicted"/>
<gene>
    <name evidence="1" type="ORF">O1611_g10592</name>
</gene>
<evidence type="ECO:0000313" key="1">
    <source>
        <dbReference type="EMBL" id="KAJ8119531.1"/>
    </source>
</evidence>
<evidence type="ECO:0000313" key="2">
    <source>
        <dbReference type="Proteomes" id="UP001153332"/>
    </source>
</evidence>
<accession>A0ACC2IWH4</accession>
<dbReference type="EMBL" id="JAPUUL010004384">
    <property type="protein sequence ID" value="KAJ8119531.1"/>
    <property type="molecule type" value="Genomic_DNA"/>
</dbReference>
<keyword evidence="2" id="KW-1185">Reference proteome</keyword>
<organism evidence="1 2">
    <name type="scientific">Lasiodiplodia mahajangana</name>
    <dbReference type="NCBI Taxonomy" id="1108764"/>
    <lineage>
        <taxon>Eukaryota</taxon>
        <taxon>Fungi</taxon>
        <taxon>Dikarya</taxon>
        <taxon>Ascomycota</taxon>
        <taxon>Pezizomycotina</taxon>
        <taxon>Dothideomycetes</taxon>
        <taxon>Dothideomycetes incertae sedis</taxon>
        <taxon>Botryosphaeriales</taxon>
        <taxon>Botryosphaeriaceae</taxon>
        <taxon>Lasiodiplodia</taxon>
    </lineage>
</organism>
<reference evidence="1" key="1">
    <citation type="submission" date="2022-12" db="EMBL/GenBank/DDBJ databases">
        <title>Genome Sequence of Lasiodiplodia mahajangana.</title>
        <authorList>
            <person name="Buettner E."/>
        </authorList>
    </citation>
    <scope>NUCLEOTIDE SEQUENCE</scope>
    <source>
        <strain evidence="1">VT137</strain>
    </source>
</reference>
<dbReference type="Proteomes" id="UP001153332">
    <property type="component" value="Unassembled WGS sequence"/>
</dbReference>
<sequence>MSRLDAAEGAAGRDASELGDENELETPMPFATPLGGNGFTNGDTKGDGENTQGGIVVLNEERPPLETFVTAQEDLPRAN</sequence>